<evidence type="ECO:0000313" key="1">
    <source>
        <dbReference type="EMBL" id="JAD38476.1"/>
    </source>
</evidence>
<protein>
    <submittedName>
        <fullName evidence="1">Uncharacterized protein</fullName>
    </submittedName>
</protein>
<name>A0A0A8ZI40_ARUDO</name>
<organism evidence="1">
    <name type="scientific">Arundo donax</name>
    <name type="common">Giant reed</name>
    <name type="synonym">Donax arundinaceus</name>
    <dbReference type="NCBI Taxonomy" id="35708"/>
    <lineage>
        <taxon>Eukaryota</taxon>
        <taxon>Viridiplantae</taxon>
        <taxon>Streptophyta</taxon>
        <taxon>Embryophyta</taxon>
        <taxon>Tracheophyta</taxon>
        <taxon>Spermatophyta</taxon>
        <taxon>Magnoliopsida</taxon>
        <taxon>Liliopsida</taxon>
        <taxon>Poales</taxon>
        <taxon>Poaceae</taxon>
        <taxon>PACMAD clade</taxon>
        <taxon>Arundinoideae</taxon>
        <taxon>Arundineae</taxon>
        <taxon>Arundo</taxon>
    </lineage>
</organism>
<proteinExistence type="predicted"/>
<accession>A0A0A8ZI40</accession>
<dbReference type="EMBL" id="GBRH01259419">
    <property type="protein sequence ID" value="JAD38476.1"/>
    <property type="molecule type" value="Transcribed_RNA"/>
</dbReference>
<reference evidence="1" key="2">
    <citation type="journal article" date="2015" name="Data Brief">
        <title>Shoot transcriptome of the giant reed, Arundo donax.</title>
        <authorList>
            <person name="Barrero R.A."/>
            <person name="Guerrero F.D."/>
            <person name="Moolhuijzen P."/>
            <person name="Goolsby J.A."/>
            <person name="Tidwell J."/>
            <person name="Bellgard S.E."/>
            <person name="Bellgard M.I."/>
        </authorList>
    </citation>
    <scope>NUCLEOTIDE SEQUENCE</scope>
    <source>
        <tissue evidence="1">Shoot tissue taken approximately 20 cm above the soil surface</tissue>
    </source>
</reference>
<reference evidence="1" key="1">
    <citation type="submission" date="2014-09" db="EMBL/GenBank/DDBJ databases">
        <authorList>
            <person name="Magalhaes I.L.F."/>
            <person name="Oliveira U."/>
            <person name="Santos F.R."/>
            <person name="Vidigal T.H.D.A."/>
            <person name="Brescovit A.D."/>
            <person name="Santos A.J."/>
        </authorList>
    </citation>
    <scope>NUCLEOTIDE SEQUENCE</scope>
    <source>
        <tissue evidence="1">Shoot tissue taken approximately 20 cm above the soil surface</tissue>
    </source>
</reference>
<sequence length="87" mass="9749">MAIRHFGHNRTSLYISLMLSNSSAISFSVILPEACRRCISCSGVRHCFPGWHGLLQNEQKIKEHFGHCALLFSSSKQPITHLGLNNI</sequence>
<dbReference type="AlphaFoldDB" id="A0A0A8ZI40"/>